<dbReference type="PROSITE" id="PS51253">
    <property type="entry name" value="HTH_CENPB"/>
    <property type="match status" value="1"/>
</dbReference>
<evidence type="ECO:0000256" key="2">
    <source>
        <dbReference type="ARBA" id="ARBA00010881"/>
    </source>
</evidence>
<feature type="domain" description="HTH CENPB-type" evidence="5">
    <location>
        <begin position="82"/>
        <end position="175"/>
    </location>
</feature>
<evidence type="ECO:0000256" key="1">
    <source>
        <dbReference type="ARBA" id="ARBA00004123"/>
    </source>
</evidence>
<organism evidence="6">
    <name type="scientific">Zeugodacus cucurbitae</name>
    <name type="common">Melon fruit fly</name>
    <name type="synonym">Bactrocera cucurbitae</name>
    <dbReference type="NCBI Taxonomy" id="28588"/>
    <lineage>
        <taxon>Eukaryota</taxon>
        <taxon>Metazoa</taxon>
        <taxon>Ecdysozoa</taxon>
        <taxon>Arthropoda</taxon>
        <taxon>Hexapoda</taxon>
        <taxon>Insecta</taxon>
        <taxon>Pterygota</taxon>
        <taxon>Neoptera</taxon>
        <taxon>Endopterygota</taxon>
        <taxon>Diptera</taxon>
        <taxon>Brachycera</taxon>
        <taxon>Muscomorpha</taxon>
        <taxon>Tephritoidea</taxon>
        <taxon>Tephritidae</taxon>
        <taxon>Zeugodacus</taxon>
        <taxon>Zeugodacus</taxon>
    </lineage>
</organism>
<evidence type="ECO:0000313" key="6">
    <source>
        <dbReference type="EMBL" id="JAD05846.1"/>
    </source>
</evidence>
<dbReference type="InterPro" id="IPR007889">
    <property type="entry name" value="HTH_Psq"/>
</dbReference>
<proteinExistence type="inferred from homology"/>
<protein>
    <submittedName>
        <fullName evidence="6">Tigger transposable element-derived protein 1</fullName>
    </submittedName>
</protein>
<dbReference type="EMBL" id="GBXI01008446">
    <property type="protein sequence ID" value="JAD05846.1"/>
    <property type="molecule type" value="Transcribed_RNA"/>
</dbReference>
<dbReference type="GO" id="GO:0005634">
    <property type="term" value="C:nucleus"/>
    <property type="evidence" value="ECO:0007669"/>
    <property type="project" value="UniProtKB-SubCell"/>
</dbReference>
<dbReference type="GO" id="GO:0003677">
    <property type="term" value="F:DNA binding"/>
    <property type="evidence" value="ECO:0007669"/>
    <property type="project" value="UniProtKB-KW"/>
</dbReference>
<accession>A0A0A1X4S0</accession>
<comment type="similarity">
    <text evidence="2">Belongs to the tigger transposable element derived protein family.</text>
</comment>
<dbReference type="InterPro" id="IPR009057">
    <property type="entry name" value="Homeodomain-like_sf"/>
</dbReference>
<dbReference type="Pfam" id="PF03184">
    <property type="entry name" value="DDE_1"/>
    <property type="match status" value="1"/>
</dbReference>
<dbReference type="Pfam" id="PF04218">
    <property type="entry name" value="CENP-B_N"/>
    <property type="match status" value="1"/>
</dbReference>
<dbReference type="OrthoDB" id="125347at2759"/>
<dbReference type="PANTHER" id="PTHR19303:SF73">
    <property type="entry name" value="PROTEIN PDC2"/>
    <property type="match status" value="1"/>
</dbReference>
<evidence type="ECO:0000256" key="4">
    <source>
        <dbReference type="ARBA" id="ARBA00023242"/>
    </source>
</evidence>
<dbReference type="PANTHER" id="PTHR19303">
    <property type="entry name" value="TRANSPOSON"/>
    <property type="match status" value="1"/>
</dbReference>
<dbReference type="InterPro" id="IPR006600">
    <property type="entry name" value="HTH_CenpB_DNA-bd_dom"/>
</dbReference>
<reference evidence="6" key="2">
    <citation type="journal article" date="2015" name="Gigascience">
        <title>Reconstructing a comprehensive transcriptome assembly of a white-pupal translocated strain of the pest fruit fly Bactrocera cucurbitae.</title>
        <authorList>
            <person name="Sim S.B."/>
            <person name="Calla B."/>
            <person name="Hall B."/>
            <person name="DeRego T."/>
            <person name="Geib S.M."/>
        </authorList>
    </citation>
    <scope>NUCLEOTIDE SEQUENCE</scope>
</reference>
<dbReference type="InterPro" id="IPR036388">
    <property type="entry name" value="WH-like_DNA-bd_sf"/>
</dbReference>
<keyword evidence="4" id="KW-0539">Nucleus</keyword>
<sequence>MEYHKRTNELPVDSTTKSKRQRRCLTIEDKIKLLDRLKAGERTMDLSREYEISDSTIRSLISSESQIRKYARQCTKYTYRSVAYIPRDEVQAKMEHELYVWYEDQLHHGGTQSVSSICAKAREIYRSLKGKKEVFNCGKSNRKSDEELQLDSRDFKASKSWFVKFRKRYNLEFNTPHIAQSVDQSICNLYAAKFSKLMQTENYQPCQVFSAFELSFAWKSLPSHTFIAKEDKSRDKMGYDHISLLICNNAQGNFCVKPMLIHRTRMPHCLRNTKISDLPVFWRCRGRQTQSSPKVTPSHFHDWLIQCFTPRVRNYLQIMEMPERCVLLLSSELQQMVLPTYDESFLRVEFLPENTAQLLHPIAQSVLPIFHCKYLRRFFEHLVQSLEVKTESDLYKVWQKYSIAHAIDNIHESLEDINVESWKSGWYQLWSKIGIEPSHNSLLADEITHITINGRQLPGDDFADMTIEDIKQHLKLGESITNNEPETQTESTQQIKYEKSAERPVQIENEELISLCSDTQSEDADIIINQGIKEVSENEIYIQFADSDDEVHEFEQSDEEAFIQFHQTEDSNEYGSKLRMPTRSNNTTLAKKNTEAREQIQIINKAFDLTHDLLETLGQLEAQTNLTHFESGLNNLMQPYVELKKKLLQPSIKDYFS</sequence>
<keyword evidence="3" id="KW-0238">DNA-binding</keyword>
<name>A0A0A1X4S0_ZEUCU</name>
<dbReference type="InterPro" id="IPR050863">
    <property type="entry name" value="CenT-Element_Derived"/>
</dbReference>
<reference evidence="6" key="1">
    <citation type="submission" date="2014-11" db="EMBL/GenBank/DDBJ databases">
        <authorList>
            <person name="Geib S."/>
        </authorList>
    </citation>
    <scope>NUCLEOTIDE SEQUENCE</scope>
</reference>
<dbReference type="Gene3D" id="1.10.10.60">
    <property type="entry name" value="Homeodomain-like"/>
    <property type="match status" value="1"/>
</dbReference>
<comment type="subcellular location">
    <subcellularLocation>
        <location evidence="1">Nucleus</location>
    </subcellularLocation>
</comment>
<dbReference type="SUPFAM" id="SSF46689">
    <property type="entry name" value="Homeodomain-like"/>
    <property type="match status" value="2"/>
</dbReference>
<evidence type="ECO:0000256" key="3">
    <source>
        <dbReference type="ARBA" id="ARBA00023125"/>
    </source>
</evidence>
<dbReference type="SMART" id="SM00674">
    <property type="entry name" value="CENPB"/>
    <property type="match status" value="1"/>
</dbReference>
<dbReference type="AlphaFoldDB" id="A0A0A1X4S0"/>
<dbReference type="Gene3D" id="1.10.10.10">
    <property type="entry name" value="Winged helix-like DNA-binding domain superfamily/Winged helix DNA-binding domain"/>
    <property type="match status" value="1"/>
</dbReference>
<evidence type="ECO:0000259" key="5">
    <source>
        <dbReference type="PROSITE" id="PS51253"/>
    </source>
</evidence>
<dbReference type="InterPro" id="IPR004875">
    <property type="entry name" value="DDE_SF_endonuclease_dom"/>
</dbReference>
<gene>
    <name evidence="6" type="primary">TIGD1_4</name>
    <name evidence="6" type="ORF">g.25689</name>
</gene>